<dbReference type="AlphaFoldDB" id="A0A2U8VVU6"/>
<dbReference type="Proteomes" id="UP000246058">
    <property type="component" value="Chromosome"/>
</dbReference>
<dbReference type="KEGG" id="meti:DK427_21350"/>
<evidence type="ECO:0000256" key="1">
    <source>
        <dbReference type="SAM" id="MobiDB-lite"/>
    </source>
</evidence>
<dbReference type="OrthoDB" id="7933542at2"/>
<gene>
    <name evidence="2" type="ORF">DK427_21350</name>
</gene>
<accession>A0A2U8VVU6</accession>
<evidence type="ECO:0000313" key="2">
    <source>
        <dbReference type="EMBL" id="AWN37963.1"/>
    </source>
</evidence>
<dbReference type="EMBL" id="CP029551">
    <property type="protein sequence ID" value="AWN37963.1"/>
    <property type="molecule type" value="Genomic_DNA"/>
</dbReference>
<protein>
    <submittedName>
        <fullName evidence="2">Uncharacterized protein</fullName>
    </submittedName>
</protein>
<feature type="region of interest" description="Disordered" evidence="1">
    <location>
        <begin position="58"/>
        <end position="83"/>
    </location>
</feature>
<organism evidence="2 3">
    <name type="scientific">Methylobacterium radiodurans</name>
    <dbReference type="NCBI Taxonomy" id="2202828"/>
    <lineage>
        <taxon>Bacteria</taxon>
        <taxon>Pseudomonadati</taxon>
        <taxon>Pseudomonadota</taxon>
        <taxon>Alphaproteobacteria</taxon>
        <taxon>Hyphomicrobiales</taxon>
        <taxon>Methylobacteriaceae</taxon>
        <taxon>Methylobacterium</taxon>
    </lineage>
</organism>
<name>A0A2U8VVU6_9HYPH</name>
<evidence type="ECO:0000313" key="3">
    <source>
        <dbReference type="Proteomes" id="UP000246058"/>
    </source>
</evidence>
<dbReference type="RefSeq" id="WP_109953126.1">
    <property type="nucleotide sequence ID" value="NZ_CP029551.1"/>
</dbReference>
<reference evidence="2 3" key="1">
    <citation type="submission" date="2018-05" db="EMBL/GenBank/DDBJ databases">
        <title>Complete Genome Sequence of Methylobacterium sp. 17Sr1-43.</title>
        <authorList>
            <person name="Srinivasan S."/>
        </authorList>
    </citation>
    <scope>NUCLEOTIDE SEQUENCE [LARGE SCALE GENOMIC DNA]</scope>
    <source>
        <strain evidence="2 3">17Sr1-43</strain>
    </source>
</reference>
<keyword evidence="3" id="KW-1185">Reference proteome</keyword>
<sequence length="83" mass="9110">MAKRIKSLPQERGFVLFDVVYADGSRASNRRVPVEILGGLDGDAPAEQLILEQDQEIARKSGRPAREIQSLSRSPIPSPKLIA</sequence>
<proteinExistence type="predicted"/>